<dbReference type="Pfam" id="PF01074">
    <property type="entry name" value="Glyco_hydro_38N"/>
    <property type="match status" value="1"/>
</dbReference>
<dbReference type="SUPFAM" id="SSF74650">
    <property type="entry name" value="Galactose mutarotase-like"/>
    <property type="match status" value="1"/>
</dbReference>
<dbReference type="Gene3D" id="2.70.98.30">
    <property type="entry name" value="Golgi alpha-mannosidase II, domain 4"/>
    <property type="match status" value="1"/>
</dbReference>
<keyword evidence="3" id="KW-1015">Disulfide bond</keyword>
<name>A0A1I7SE47_BURXY</name>
<evidence type="ECO:0000313" key="7">
    <source>
        <dbReference type="WBParaSite" id="BXY_1130500.1"/>
    </source>
</evidence>
<dbReference type="GO" id="GO:0004559">
    <property type="term" value="F:alpha-mannosidase activity"/>
    <property type="evidence" value="ECO:0007669"/>
    <property type="project" value="InterPro"/>
</dbReference>
<evidence type="ECO:0000313" key="6">
    <source>
        <dbReference type="Proteomes" id="UP000095284"/>
    </source>
</evidence>
<accession>A0A1I7SE47</accession>
<evidence type="ECO:0000256" key="1">
    <source>
        <dbReference type="ARBA" id="ARBA00001947"/>
    </source>
</evidence>
<dbReference type="InterPro" id="IPR050843">
    <property type="entry name" value="Glycosyl_Hydrlase_38"/>
</dbReference>
<dbReference type="GO" id="GO:0006013">
    <property type="term" value="P:mannose metabolic process"/>
    <property type="evidence" value="ECO:0007669"/>
    <property type="project" value="InterPro"/>
</dbReference>
<reference evidence="7" key="1">
    <citation type="submission" date="2016-11" db="UniProtKB">
        <authorList>
            <consortium name="WormBaseParasite"/>
        </authorList>
    </citation>
    <scope>IDENTIFICATION</scope>
</reference>
<dbReference type="WBParaSite" id="BXY_1130500.1">
    <property type="protein sequence ID" value="BXY_1130500.1"/>
    <property type="gene ID" value="BXY_1130500"/>
</dbReference>
<dbReference type="SUPFAM" id="SSF88688">
    <property type="entry name" value="Families 57/38 glycoside transferase middle domain"/>
    <property type="match status" value="1"/>
</dbReference>
<dbReference type="GO" id="GO:0030246">
    <property type="term" value="F:carbohydrate binding"/>
    <property type="evidence" value="ECO:0007669"/>
    <property type="project" value="InterPro"/>
</dbReference>
<dbReference type="Gene3D" id="3.20.110.10">
    <property type="entry name" value="Glycoside hydrolase 38, N terminal domain"/>
    <property type="match status" value="1"/>
</dbReference>
<dbReference type="InterPro" id="IPR011013">
    <property type="entry name" value="Gal_mutarotase_sf_dom"/>
</dbReference>
<dbReference type="GO" id="GO:0046872">
    <property type="term" value="F:metal ion binding"/>
    <property type="evidence" value="ECO:0007669"/>
    <property type="project" value="UniProtKB-KW"/>
</dbReference>
<keyword evidence="4" id="KW-0732">Signal</keyword>
<keyword evidence="2" id="KW-0862">Zinc</keyword>
<dbReference type="InterPro" id="IPR015341">
    <property type="entry name" value="Glyco_hydro_38_cen"/>
</dbReference>
<dbReference type="InterPro" id="IPR013780">
    <property type="entry name" value="Glyco_hydro_b"/>
</dbReference>
<dbReference type="InterPro" id="IPR027291">
    <property type="entry name" value="Glyco_hydro_38_N_sf"/>
</dbReference>
<feature type="domain" description="Glycoside hydrolase family 38 central" evidence="5">
    <location>
        <begin position="243"/>
        <end position="301"/>
    </location>
</feature>
<dbReference type="InterPro" id="IPR011682">
    <property type="entry name" value="Glyco_hydro_38_C"/>
</dbReference>
<evidence type="ECO:0000256" key="3">
    <source>
        <dbReference type="ARBA" id="ARBA00023157"/>
    </source>
</evidence>
<dbReference type="Pfam" id="PF07748">
    <property type="entry name" value="Glyco_hydro_38C"/>
    <property type="match status" value="1"/>
</dbReference>
<dbReference type="InterPro" id="IPR011330">
    <property type="entry name" value="Glyco_hydro/deAcase_b/a-brl"/>
</dbReference>
<organism evidence="6 7">
    <name type="scientific">Bursaphelenchus xylophilus</name>
    <name type="common">Pinewood nematode worm</name>
    <name type="synonym">Aphelenchoides xylophilus</name>
    <dbReference type="NCBI Taxonomy" id="6326"/>
    <lineage>
        <taxon>Eukaryota</taxon>
        <taxon>Metazoa</taxon>
        <taxon>Ecdysozoa</taxon>
        <taxon>Nematoda</taxon>
        <taxon>Chromadorea</taxon>
        <taxon>Rhabditida</taxon>
        <taxon>Tylenchina</taxon>
        <taxon>Tylenchomorpha</taxon>
        <taxon>Aphelenchoidea</taxon>
        <taxon>Aphelenchoididae</taxon>
        <taxon>Bursaphelenchus</taxon>
    </lineage>
</organism>
<protein>
    <submittedName>
        <fullName evidence="7">Alpha-mannosidase</fullName>
    </submittedName>
</protein>
<evidence type="ECO:0000256" key="2">
    <source>
        <dbReference type="ARBA" id="ARBA00022833"/>
    </source>
</evidence>
<feature type="chain" id="PRO_5045668001" evidence="4">
    <location>
        <begin position="24"/>
        <end position="785"/>
    </location>
</feature>
<dbReference type="Proteomes" id="UP000095284">
    <property type="component" value="Unplaced"/>
</dbReference>
<evidence type="ECO:0000259" key="5">
    <source>
        <dbReference type="SMART" id="SM00872"/>
    </source>
</evidence>
<dbReference type="SUPFAM" id="SSF88713">
    <property type="entry name" value="Glycoside hydrolase/deacetylase"/>
    <property type="match status" value="1"/>
</dbReference>
<dbReference type="GO" id="GO:0006491">
    <property type="term" value="P:N-glycan processing"/>
    <property type="evidence" value="ECO:0007669"/>
    <property type="project" value="TreeGrafter"/>
</dbReference>
<dbReference type="SMART" id="SM00872">
    <property type="entry name" value="Alpha-mann_mid"/>
    <property type="match status" value="1"/>
</dbReference>
<sequence length="785" mass="90418">MHKWLATGFSVASLFLFVFVLIAQNEDDPVTLATVSSREGLFDDRNRLVDLKVDGNTVTFQTPYNRSHSSPNDTLNVFLVFHSHTDPGWLRTFNEYYDEKVERILDLAVDFLTQHQDAKFIWSEISFLSEWWDRANETSKEAMVELVQNGQLELTGGTWVMNDEAITHFAASIDNIIEGHTFVNQNFKVLPTTSWSVDPFGHGSTMPYLLGRAGVDNLVVGRLSKHVKEQMIRRGALKFLWKEPWSESQLHLLDFLLVRSQMFKSIDQLQPHRRTVSLVQHHDAITATSRPHVMTDYEDRLFNASIHIQKLEAAVWASRMSNVKNVEILFYQRGRAVIFDEKMRGTWLTIYNPRTFDVNEKITLRVNSPNVVVRSFHGSPIEAQLLPLLIIDEWKADSAYLEVVFYVELKALESKKIWMEMGENRPESTVMSSIYTDEKIDSIFETKPLPNGTFEFENNELVVVMEDGYVQKMLNKHTGKEEPLEISYSFYSDMGGAYVFAPMSKEKPIVLNRTLANPIYISGPLITRAYSHIRSELLPKLHSHQVFEFEKKSRNLDFALELFSNVEEIGDSTIVMNVKTEIWNGDSVYTDVNGLFLRERRRFEFAQTPSANYFPAATAAMIQDKTSRLSVLYGQPTGVYTPKRGQIQFFVDRTLSGDDGKGLSYGDASYSEPAKLKYRFQWEERYITHANPTTLYHSRRTHQAMTSLLSSVSIHNSQKSERKFDTQEWPCDLEMINVRYLNSTRFAITFRKLEFDSSVVHAGKCETNVRRDLRSDIALTIFPTD</sequence>
<dbReference type="GO" id="GO:0000139">
    <property type="term" value="C:Golgi membrane"/>
    <property type="evidence" value="ECO:0007669"/>
    <property type="project" value="TreeGrafter"/>
</dbReference>
<dbReference type="Gene3D" id="2.60.40.1180">
    <property type="entry name" value="Golgi alpha-mannosidase II"/>
    <property type="match status" value="1"/>
</dbReference>
<evidence type="ECO:0000256" key="4">
    <source>
        <dbReference type="SAM" id="SignalP"/>
    </source>
</evidence>
<dbReference type="InterPro" id="IPR028995">
    <property type="entry name" value="Glyco_hydro_57/38_cen_sf"/>
</dbReference>
<dbReference type="AlphaFoldDB" id="A0A1I7SE47"/>
<dbReference type="PANTHER" id="PTHR11607:SF3">
    <property type="entry name" value="LYSOSOMAL ALPHA-MANNOSIDASE"/>
    <property type="match status" value="1"/>
</dbReference>
<proteinExistence type="predicted"/>
<dbReference type="PANTHER" id="PTHR11607">
    <property type="entry name" value="ALPHA-MANNOSIDASE"/>
    <property type="match status" value="1"/>
</dbReference>
<dbReference type="eggNOG" id="KOG1958">
    <property type="taxonomic scope" value="Eukaryota"/>
</dbReference>
<dbReference type="InterPro" id="IPR000602">
    <property type="entry name" value="Glyco_hydro_38_N"/>
</dbReference>
<feature type="signal peptide" evidence="4">
    <location>
        <begin position="1"/>
        <end position="23"/>
    </location>
</feature>
<comment type="cofactor">
    <cofactor evidence="1">
        <name>Zn(2+)</name>
        <dbReference type="ChEBI" id="CHEBI:29105"/>
    </cofactor>
</comment>